<feature type="transmembrane region" description="Helical" evidence="1">
    <location>
        <begin position="71"/>
        <end position="99"/>
    </location>
</feature>
<feature type="transmembrane region" description="Helical" evidence="1">
    <location>
        <begin position="170"/>
        <end position="194"/>
    </location>
</feature>
<feature type="transmembrane region" description="Helical" evidence="1">
    <location>
        <begin position="120"/>
        <end position="150"/>
    </location>
</feature>
<comment type="caution">
    <text evidence="2">The sequence shown here is derived from an EMBL/GenBank/DDBJ whole genome shotgun (WGS) entry which is preliminary data.</text>
</comment>
<dbReference type="AlphaFoldDB" id="A0A0D8BCD5"/>
<keyword evidence="1" id="KW-1133">Transmembrane helix</keyword>
<sequence length="273" mass="27839">MNLVLAARRSFHAELIKLWRPSTAVAMAILAVLSVLSTALLFGLADAGEPGAAGAGGSGGFDVTTGQVSTAGGMALGLTSSSTFTGLLVFLVFAITITLEYSQGTLRTLFLREPRRLGWLAGRMSLTLALTAVALICAVVLSVGVGYVVATLRGIDTSAWWSADGVRHLASGYLNALVAAAFFGVAGTALGLVLRSTALTLAVGVAWTFPIEHIIQESWGASNRVLPGLVFDAIGQGGVSEAGYGTALLVGTAYALGAALLGAITLSRRDVTA</sequence>
<protein>
    <submittedName>
        <fullName evidence="2">ABC-2 family transporter protein</fullName>
    </submittedName>
</protein>
<evidence type="ECO:0000313" key="2">
    <source>
        <dbReference type="EMBL" id="KJE21943.1"/>
    </source>
</evidence>
<reference evidence="3" key="1">
    <citation type="submission" date="2015-02" db="EMBL/GenBank/DDBJ databases">
        <title>Draft Genome of Frankia sp. CpI1-S.</title>
        <authorList>
            <person name="Oshone R.T."/>
            <person name="Ngom M."/>
            <person name="Ghodhbane-Gtari F."/>
            <person name="Gtari M."/>
            <person name="Morris K."/>
            <person name="Thomas K."/>
            <person name="Sen A."/>
            <person name="Tisa L.S."/>
        </authorList>
    </citation>
    <scope>NUCLEOTIDE SEQUENCE [LARGE SCALE GENOMIC DNA]</scope>
    <source>
        <strain evidence="3">CpI1-S</strain>
    </source>
</reference>
<gene>
    <name evidence="2" type="ORF">FF36_03695</name>
</gene>
<dbReference type="RefSeq" id="WP_044886274.1">
    <property type="nucleotide sequence ID" value="NZ_JYFN01000029.1"/>
</dbReference>
<dbReference type="PATRIC" id="fig|1502723.3.peg.3151"/>
<reference evidence="2 3" key="2">
    <citation type="journal article" date="2016" name="Genome Announc.">
        <title>Permanent Draft Genome Sequences for Two Variants of Frankia sp. Strain CpI1, the First Frankia Strain Isolated from Root Nodules of Comptonia peregrina.</title>
        <authorList>
            <person name="Oshone R."/>
            <person name="Hurst S.G.IV."/>
            <person name="Abebe-Akele F."/>
            <person name="Simpson S."/>
            <person name="Morris K."/>
            <person name="Thomas W.K."/>
            <person name="Tisa L.S."/>
        </authorList>
    </citation>
    <scope>NUCLEOTIDE SEQUENCE [LARGE SCALE GENOMIC DNA]</scope>
    <source>
        <strain evidence="3">CpI1-S</strain>
    </source>
</reference>
<evidence type="ECO:0000256" key="1">
    <source>
        <dbReference type="SAM" id="Phobius"/>
    </source>
</evidence>
<evidence type="ECO:0000313" key="3">
    <source>
        <dbReference type="Proteomes" id="UP000032545"/>
    </source>
</evidence>
<dbReference type="OrthoDB" id="3217972at2"/>
<dbReference type="Proteomes" id="UP000032545">
    <property type="component" value="Unassembled WGS sequence"/>
</dbReference>
<proteinExistence type="predicted"/>
<keyword evidence="1" id="KW-0812">Transmembrane</keyword>
<keyword evidence="3" id="KW-1185">Reference proteome</keyword>
<accession>A0A0D8BCD5</accession>
<dbReference type="EMBL" id="JYFN01000029">
    <property type="protein sequence ID" value="KJE21943.1"/>
    <property type="molecule type" value="Genomic_DNA"/>
</dbReference>
<keyword evidence="1" id="KW-0472">Membrane</keyword>
<organism evidence="2 3">
    <name type="scientific">Frankia torreyi</name>
    <dbReference type="NCBI Taxonomy" id="1856"/>
    <lineage>
        <taxon>Bacteria</taxon>
        <taxon>Bacillati</taxon>
        <taxon>Actinomycetota</taxon>
        <taxon>Actinomycetes</taxon>
        <taxon>Frankiales</taxon>
        <taxon>Frankiaceae</taxon>
        <taxon>Frankia</taxon>
    </lineage>
</organism>
<name>A0A0D8BCD5_9ACTN</name>